<reference evidence="2 3" key="1">
    <citation type="submission" date="2006-04" db="EMBL/GenBank/DDBJ databases">
        <authorList>
            <person name="Nierman W.C."/>
        </authorList>
    </citation>
    <scope>NUCLEOTIDE SEQUENCE [LARGE SCALE GENOMIC DNA]</scope>
    <source>
        <strain evidence="2 3">DW4/3-1</strain>
    </source>
</reference>
<organism evidence="2 3">
    <name type="scientific">Stigmatella aurantiaca (strain DW4/3-1)</name>
    <dbReference type="NCBI Taxonomy" id="378806"/>
    <lineage>
        <taxon>Bacteria</taxon>
        <taxon>Pseudomonadati</taxon>
        <taxon>Myxococcota</taxon>
        <taxon>Myxococcia</taxon>
        <taxon>Myxococcales</taxon>
        <taxon>Cystobacterineae</taxon>
        <taxon>Archangiaceae</taxon>
        <taxon>Stigmatella</taxon>
    </lineage>
</organism>
<feature type="region of interest" description="Disordered" evidence="1">
    <location>
        <begin position="362"/>
        <end position="381"/>
    </location>
</feature>
<gene>
    <name evidence="2" type="ORF">STIAU_3253</name>
</gene>
<dbReference type="AlphaFoldDB" id="Q08X92"/>
<evidence type="ECO:0000256" key="1">
    <source>
        <dbReference type="SAM" id="MobiDB-lite"/>
    </source>
</evidence>
<comment type="caution">
    <text evidence="2">The sequence shown here is derived from an EMBL/GenBank/DDBJ whole genome shotgun (WGS) entry which is preliminary data.</text>
</comment>
<name>Q08X92_STIAD</name>
<feature type="region of interest" description="Disordered" evidence="1">
    <location>
        <begin position="569"/>
        <end position="588"/>
    </location>
</feature>
<evidence type="ECO:0000313" key="2">
    <source>
        <dbReference type="EMBL" id="EAU65090.1"/>
    </source>
</evidence>
<evidence type="ECO:0000313" key="3">
    <source>
        <dbReference type="Proteomes" id="UP000032702"/>
    </source>
</evidence>
<feature type="compositionally biased region" description="Basic residues" evidence="1">
    <location>
        <begin position="362"/>
        <end position="378"/>
    </location>
</feature>
<accession>Q08X92</accession>
<protein>
    <submittedName>
        <fullName evidence="2">Uncharacterized protein</fullName>
    </submittedName>
</protein>
<dbReference type="EMBL" id="AAMD01000093">
    <property type="protein sequence ID" value="EAU65090.1"/>
    <property type="molecule type" value="Genomic_DNA"/>
</dbReference>
<feature type="compositionally biased region" description="Basic and acidic residues" evidence="1">
    <location>
        <begin position="500"/>
        <end position="510"/>
    </location>
</feature>
<dbReference type="Proteomes" id="UP000032702">
    <property type="component" value="Unassembled WGS sequence"/>
</dbReference>
<sequence>MTFQLCWKVRKSGRPSLPASSHARGVAPLEDDLHAPVVGAALGGAVAGHRPVLAQAAHLDAVRRDALGDEKVAHALRPTEGEVLVEAVRALGIRVAFDGQPVVGGLQGLGHLRELGAGGGQQVVLPRGEEDAARERQHRAPRVLAHLQLALAREPRQGRGGLGLRACPGLALLGGPGLGLRARAPLHLQRLLRLGQPLRLGLRLAALALLLGQPVHLFLAALGLLLELDGLGLEAPGLGQLGRLVPQAPGLQELPLGRVELGLGLAPLGLLRLAQGLRGHGPLVLGHRDAGLGFRELGLAQRHVRQRARLRRVLGAVILALGLEQRVPGLRQRLRALLADHRVHRDALVSCPGIQQLARRRAVRNAPRHQPRGPRHAPHPSFPPLHAVTPLASAQAAPQALRLLGQPPRLVFQGHRLGQREGQPCVRHCLPELKVRRLVLPLGHQLLGLDQLLLGEGQVGGGLGHLRGAHFPGRAHGGIRLRQARRGRLGPHLGRGTRGGPERQGRGEKRVAHRVPPGGPGTPGHSMAHEVWTRGRPGNPPRARTLALRPCRLPRSRPCACTSLTVPMSCSGPTSRPGRGTARPMGRT</sequence>
<proteinExistence type="predicted"/>
<feature type="region of interest" description="Disordered" evidence="1">
    <location>
        <begin position="487"/>
        <end position="526"/>
    </location>
</feature>